<dbReference type="EnsemblPlants" id="LPERR06G07160.1">
    <property type="protein sequence ID" value="LPERR06G07160.1"/>
    <property type="gene ID" value="LPERR06G07160"/>
</dbReference>
<dbReference type="Gramene" id="LPERR06G07160.1">
    <property type="protein sequence ID" value="LPERR06G07160.1"/>
    <property type="gene ID" value="LPERR06G07160"/>
</dbReference>
<proteinExistence type="predicted"/>
<reference evidence="2 3" key="1">
    <citation type="submission" date="2012-08" db="EMBL/GenBank/DDBJ databases">
        <title>Oryza genome evolution.</title>
        <authorList>
            <person name="Wing R.A."/>
        </authorList>
    </citation>
    <scope>NUCLEOTIDE SEQUENCE</scope>
</reference>
<evidence type="ECO:0000313" key="2">
    <source>
        <dbReference type="EnsemblPlants" id="LPERR06G07160.1"/>
    </source>
</evidence>
<reference evidence="2" key="3">
    <citation type="submission" date="2015-04" db="UniProtKB">
        <authorList>
            <consortium name="EnsemblPlants"/>
        </authorList>
    </citation>
    <scope>IDENTIFICATION</scope>
</reference>
<dbReference type="Proteomes" id="UP000032180">
    <property type="component" value="Chromosome 6"/>
</dbReference>
<name>A0A0D9WNE3_9ORYZ</name>
<reference evidence="3" key="2">
    <citation type="submission" date="2013-12" db="EMBL/GenBank/DDBJ databases">
        <authorList>
            <person name="Yu Y."/>
            <person name="Lee S."/>
            <person name="de Baynast K."/>
            <person name="Wissotski M."/>
            <person name="Liu L."/>
            <person name="Talag J."/>
            <person name="Goicoechea J."/>
            <person name="Angelova A."/>
            <person name="Jetty R."/>
            <person name="Kudrna D."/>
            <person name="Golser W."/>
            <person name="Rivera L."/>
            <person name="Zhang J."/>
            <person name="Wing R."/>
        </authorList>
    </citation>
    <scope>NUCLEOTIDE SEQUENCE</scope>
</reference>
<evidence type="ECO:0000313" key="3">
    <source>
        <dbReference type="Proteomes" id="UP000032180"/>
    </source>
</evidence>
<dbReference type="AlphaFoldDB" id="A0A0D9WNE3"/>
<organism evidence="2 3">
    <name type="scientific">Leersia perrieri</name>
    <dbReference type="NCBI Taxonomy" id="77586"/>
    <lineage>
        <taxon>Eukaryota</taxon>
        <taxon>Viridiplantae</taxon>
        <taxon>Streptophyta</taxon>
        <taxon>Embryophyta</taxon>
        <taxon>Tracheophyta</taxon>
        <taxon>Spermatophyta</taxon>
        <taxon>Magnoliopsida</taxon>
        <taxon>Liliopsida</taxon>
        <taxon>Poales</taxon>
        <taxon>Poaceae</taxon>
        <taxon>BOP clade</taxon>
        <taxon>Oryzoideae</taxon>
        <taxon>Oryzeae</taxon>
        <taxon>Oryzinae</taxon>
        <taxon>Leersia</taxon>
    </lineage>
</organism>
<evidence type="ECO:0000256" key="1">
    <source>
        <dbReference type="SAM" id="MobiDB-lite"/>
    </source>
</evidence>
<sequence length="85" mass="9425">MDLWVGREQEMEWTRAQGETGKSGARRNRRCLDPNAESQAQAPALDSIQAPKCLNCHSLQALNVAIPRSLLDDMSEVEDGLLFLA</sequence>
<dbReference type="HOGENOM" id="CLU_2515927_0_0_1"/>
<keyword evidence="3" id="KW-1185">Reference proteome</keyword>
<accession>A0A0D9WNE3</accession>
<protein>
    <submittedName>
        <fullName evidence="2">Uncharacterized protein</fullName>
    </submittedName>
</protein>
<feature type="region of interest" description="Disordered" evidence="1">
    <location>
        <begin position="13"/>
        <end position="42"/>
    </location>
</feature>